<dbReference type="OrthoDB" id="4199794at2759"/>
<proteinExistence type="predicted"/>
<evidence type="ECO:0000256" key="1">
    <source>
        <dbReference type="SAM" id="MobiDB-lite"/>
    </source>
</evidence>
<dbReference type="Proteomes" id="UP000636800">
    <property type="component" value="Unassembled WGS sequence"/>
</dbReference>
<dbReference type="PANTHER" id="PTHR33670:SF1">
    <property type="entry name" value="OS09G0416300 PROTEIN"/>
    <property type="match status" value="1"/>
</dbReference>
<feature type="region of interest" description="Disordered" evidence="1">
    <location>
        <begin position="124"/>
        <end position="152"/>
    </location>
</feature>
<feature type="compositionally biased region" description="Basic and acidic residues" evidence="1">
    <location>
        <begin position="45"/>
        <end position="54"/>
    </location>
</feature>
<dbReference type="AlphaFoldDB" id="A0A835U8S4"/>
<organism evidence="2 3">
    <name type="scientific">Vanilla planifolia</name>
    <name type="common">Vanilla</name>
    <dbReference type="NCBI Taxonomy" id="51239"/>
    <lineage>
        <taxon>Eukaryota</taxon>
        <taxon>Viridiplantae</taxon>
        <taxon>Streptophyta</taxon>
        <taxon>Embryophyta</taxon>
        <taxon>Tracheophyta</taxon>
        <taxon>Spermatophyta</taxon>
        <taxon>Magnoliopsida</taxon>
        <taxon>Liliopsida</taxon>
        <taxon>Asparagales</taxon>
        <taxon>Orchidaceae</taxon>
        <taxon>Vanilloideae</taxon>
        <taxon>Vanilleae</taxon>
        <taxon>Vanilla</taxon>
    </lineage>
</organism>
<sequence length="164" mass="18242">MGTEILRPQDCLVRPVPSLLNRRRFSPNNPSPRNKFSRNAPTSPETRRQRESSKPQKLVNGQVTILKRGEPIEEKIKWKLGRSCTASDAAVFGEARLKPAPAIITKQIRLICISEDEYAGSAFSTSPSPRALPIPTFPKKDSSASSNVVDHSATRGLRRLLRLE</sequence>
<gene>
    <name evidence="2" type="ORF">HPP92_025281</name>
</gene>
<name>A0A835U8S4_VANPL</name>
<accession>A0A835U8S4</accession>
<evidence type="ECO:0000313" key="3">
    <source>
        <dbReference type="Proteomes" id="UP000636800"/>
    </source>
</evidence>
<protein>
    <submittedName>
        <fullName evidence="2">Uncharacterized protein</fullName>
    </submittedName>
</protein>
<feature type="region of interest" description="Disordered" evidence="1">
    <location>
        <begin position="18"/>
        <end position="57"/>
    </location>
</feature>
<comment type="caution">
    <text evidence="2">The sequence shown here is derived from an EMBL/GenBank/DDBJ whole genome shotgun (WGS) entry which is preliminary data.</text>
</comment>
<feature type="compositionally biased region" description="Low complexity" evidence="1">
    <location>
        <begin position="26"/>
        <end position="39"/>
    </location>
</feature>
<dbReference type="Pfam" id="PF15365">
    <property type="entry name" value="PNRC"/>
    <property type="match status" value="1"/>
</dbReference>
<dbReference type="PANTHER" id="PTHR33670">
    <property type="entry name" value="SPLICING FACTOR, PROLINE- AND GLUTAMINE-RICH-LIKE"/>
    <property type="match status" value="1"/>
</dbReference>
<reference evidence="2 3" key="1">
    <citation type="journal article" date="2020" name="Nat. Food">
        <title>A phased Vanilla planifolia genome enables genetic improvement of flavour and production.</title>
        <authorList>
            <person name="Hasing T."/>
            <person name="Tang H."/>
            <person name="Brym M."/>
            <person name="Khazi F."/>
            <person name="Huang T."/>
            <person name="Chambers A.H."/>
        </authorList>
    </citation>
    <scope>NUCLEOTIDE SEQUENCE [LARGE SCALE GENOMIC DNA]</scope>
    <source>
        <tissue evidence="2">Leaf</tissue>
    </source>
</reference>
<dbReference type="InterPro" id="IPR028322">
    <property type="entry name" value="PNRC-like_rgn"/>
</dbReference>
<keyword evidence="3" id="KW-1185">Reference proteome</keyword>
<dbReference type="GO" id="GO:0016071">
    <property type="term" value="P:mRNA metabolic process"/>
    <property type="evidence" value="ECO:0007669"/>
    <property type="project" value="UniProtKB-ARBA"/>
</dbReference>
<evidence type="ECO:0000313" key="2">
    <source>
        <dbReference type="EMBL" id="KAG0452617.1"/>
    </source>
</evidence>
<dbReference type="EMBL" id="JADCNL010000014">
    <property type="protein sequence ID" value="KAG0452617.1"/>
    <property type="molecule type" value="Genomic_DNA"/>
</dbReference>